<evidence type="ECO:0000313" key="1">
    <source>
        <dbReference type="EMBL" id="PRR77059.1"/>
    </source>
</evidence>
<keyword evidence="2" id="KW-1185">Reference proteome</keyword>
<sequence>MLSVKKTVGHDGSIAIDEALKMAKIRPGDLVEIIPATNKIIIRVVNKRQQEGVVRAVAGKWKDRRDLVDDLLKIREGRR</sequence>
<dbReference type="EMBL" id="PVXL01000015">
    <property type="protein sequence ID" value="PRR77059.1"/>
    <property type="molecule type" value="Genomic_DNA"/>
</dbReference>
<dbReference type="AlphaFoldDB" id="A0A9X7P7E0"/>
<gene>
    <name evidence="1" type="ORF">MOST_03550</name>
</gene>
<organism evidence="1 2">
    <name type="scientific">Neomoorella stamsii</name>
    <dbReference type="NCBI Taxonomy" id="1266720"/>
    <lineage>
        <taxon>Bacteria</taxon>
        <taxon>Bacillati</taxon>
        <taxon>Bacillota</taxon>
        <taxon>Clostridia</taxon>
        <taxon>Neomoorellales</taxon>
        <taxon>Neomoorellaceae</taxon>
        <taxon>Neomoorella</taxon>
    </lineage>
</organism>
<comment type="caution">
    <text evidence="1">The sequence shown here is derived from an EMBL/GenBank/DDBJ whole genome shotgun (WGS) entry which is preliminary data.</text>
</comment>
<evidence type="ECO:0000313" key="2">
    <source>
        <dbReference type="Proteomes" id="UP000239430"/>
    </source>
</evidence>
<reference evidence="1 2" key="1">
    <citation type="submission" date="2018-03" db="EMBL/GenBank/DDBJ databases">
        <title>Genome sequence of Moorella stamsii DSM 26217.</title>
        <authorList>
            <person name="Poehlein A."/>
            <person name="Daniel R."/>
        </authorList>
    </citation>
    <scope>NUCLEOTIDE SEQUENCE [LARGE SCALE GENOMIC DNA]</scope>
    <source>
        <strain evidence="2">DSM 26217</strain>
    </source>
</reference>
<proteinExistence type="predicted"/>
<accession>A0A9X7P7E0</accession>
<protein>
    <recommendedName>
        <fullName evidence="3">SpoVT-AbrB domain-containing protein</fullName>
    </recommendedName>
</protein>
<name>A0A9X7P7E0_9FIRM</name>
<dbReference type="Proteomes" id="UP000239430">
    <property type="component" value="Unassembled WGS sequence"/>
</dbReference>
<evidence type="ECO:0008006" key="3">
    <source>
        <dbReference type="Google" id="ProtNLM"/>
    </source>
</evidence>